<evidence type="ECO:0000313" key="1">
    <source>
        <dbReference type="EMBL" id="KAF2160918.1"/>
    </source>
</evidence>
<dbReference type="RefSeq" id="XP_033661807.1">
    <property type="nucleotide sequence ID" value="XM_033814195.1"/>
</dbReference>
<dbReference type="GeneID" id="54567467"/>
<name>A0A6A6C3P9_ZASCE</name>
<sequence>MNGAVHVQKDCIASRRPVVRWTLLAVNQPARYYLVPAKIWMVPRQRPQAPNQGLLGSKNSQNARAQFLSQPPRKAVEQRQRCGIASAYICFVVDCRTSMSRTSERSRPP</sequence>
<proteinExistence type="predicted"/>
<organism evidence="1 2">
    <name type="scientific">Zasmidium cellare ATCC 36951</name>
    <dbReference type="NCBI Taxonomy" id="1080233"/>
    <lineage>
        <taxon>Eukaryota</taxon>
        <taxon>Fungi</taxon>
        <taxon>Dikarya</taxon>
        <taxon>Ascomycota</taxon>
        <taxon>Pezizomycotina</taxon>
        <taxon>Dothideomycetes</taxon>
        <taxon>Dothideomycetidae</taxon>
        <taxon>Mycosphaerellales</taxon>
        <taxon>Mycosphaerellaceae</taxon>
        <taxon>Zasmidium</taxon>
    </lineage>
</organism>
<dbReference type="AlphaFoldDB" id="A0A6A6C3P9"/>
<dbReference type="EMBL" id="ML993622">
    <property type="protein sequence ID" value="KAF2160918.1"/>
    <property type="molecule type" value="Genomic_DNA"/>
</dbReference>
<evidence type="ECO:0000313" key="2">
    <source>
        <dbReference type="Proteomes" id="UP000799537"/>
    </source>
</evidence>
<keyword evidence="2" id="KW-1185">Reference proteome</keyword>
<accession>A0A6A6C3P9</accession>
<reference evidence="1" key="1">
    <citation type="journal article" date="2020" name="Stud. Mycol.">
        <title>101 Dothideomycetes genomes: a test case for predicting lifestyles and emergence of pathogens.</title>
        <authorList>
            <person name="Haridas S."/>
            <person name="Albert R."/>
            <person name="Binder M."/>
            <person name="Bloem J."/>
            <person name="Labutti K."/>
            <person name="Salamov A."/>
            <person name="Andreopoulos B."/>
            <person name="Baker S."/>
            <person name="Barry K."/>
            <person name="Bills G."/>
            <person name="Bluhm B."/>
            <person name="Cannon C."/>
            <person name="Castanera R."/>
            <person name="Culley D."/>
            <person name="Daum C."/>
            <person name="Ezra D."/>
            <person name="Gonzalez J."/>
            <person name="Henrissat B."/>
            <person name="Kuo A."/>
            <person name="Liang C."/>
            <person name="Lipzen A."/>
            <person name="Lutzoni F."/>
            <person name="Magnuson J."/>
            <person name="Mondo S."/>
            <person name="Nolan M."/>
            <person name="Ohm R."/>
            <person name="Pangilinan J."/>
            <person name="Park H.-J."/>
            <person name="Ramirez L."/>
            <person name="Alfaro M."/>
            <person name="Sun H."/>
            <person name="Tritt A."/>
            <person name="Yoshinaga Y."/>
            <person name="Zwiers L.-H."/>
            <person name="Turgeon B."/>
            <person name="Goodwin S."/>
            <person name="Spatafora J."/>
            <person name="Crous P."/>
            <person name="Grigoriev I."/>
        </authorList>
    </citation>
    <scope>NUCLEOTIDE SEQUENCE</scope>
    <source>
        <strain evidence="1">ATCC 36951</strain>
    </source>
</reference>
<dbReference type="Proteomes" id="UP000799537">
    <property type="component" value="Unassembled WGS sequence"/>
</dbReference>
<gene>
    <name evidence="1" type="ORF">M409DRAFT_59447</name>
</gene>
<protein>
    <submittedName>
        <fullName evidence="1">Uncharacterized protein</fullName>
    </submittedName>
</protein>